<dbReference type="RefSeq" id="WP_273686828.1">
    <property type="nucleotide sequence ID" value="NZ_CP117411.1"/>
</dbReference>
<name>A0ABY7TIV1_9SPHN</name>
<gene>
    <name evidence="1" type="ORF">PQ455_14600</name>
</gene>
<proteinExistence type="predicted"/>
<dbReference type="EMBL" id="CP117411">
    <property type="protein sequence ID" value="WCT72855.1"/>
    <property type="molecule type" value="Genomic_DNA"/>
</dbReference>
<accession>A0ABY7TIV1</accession>
<dbReference type="Proteomes" id="UP001220395">
    <property type="component" value="Chromosome"/>
</dbReference>
<sequence length="101" mass="10735">MIHQNFPDLTPAEWRAVSIALKDAGNVGCPGGSGKGIVAKFVRAVTGNEAPPPLADPRLEAVRSFVCATRRSRRPAERMVPTLAALGFNDRQIEALSLLAA</sequence>
<organism evidence="1 2">
    <name type="scientific">Sphingomonas naphthae</name>
    <dbReference type="NCBI Taxonomy" id="1813468"/>
    <lineage>
        <taxon>Bacteria</taxon>
        <taxon>Pseudomonadati</taxon>
        <taxon>Pseudomonadota</taxon>
        <taxon>Alphaproteobacteria</taxon>
        <taxon>Sphingomonadales</taxon>
        <taxon>Sphingomonadaceae</taxon>
        <taxon>Sphingomonas</taxon>
    </lineage>
</organism>
<reference evidence="1 2" key="1">
    <citation type="submission" date="2023-02" db="EMBL/GenBank/DDBJ databases">
        <title>Genome sequence of Sphingomonas naphthae.</title>
        <authorList>
            <person name="Kim S."/>
            <person name="Heo J."/>
            <person name="Kwon S.-W."/>
        </authorList>
    </citation>
    <scope>NUCLEOTIDE SEQUENCE [LARGE SCALE GENOMIC DNA]</scope>
    <source>
        <strain evidence="1 2">KACC 18716</strain>
    </source>
</reference>
<evidence type="ECO:0000313" key="2">
    <source>
        <dbReference type="Proteomes" id="UP001220395"/>
    </source>
</evidence>
<keyword evidence="2" id="KW-1185">Reference proteome</keyword>
<protein>
    <submittedName>
        <fullName evidence="1">Uncharacterized protein</fullName>
    </submittedName>
</protein>
<evidence type="ECO:0000313" key="1">
    <source>
        <dbReference type="EMBL" id="WCT72855.1"/>
    </source>
</evidence>